<feature type="compositionally biased region" description="Basic and acidic residues" evidence="1">
    <location>
        <begin position="72"/>
        <end position="81"/>
    </location>
</feature>
<feature type="compositionally biased region" description="Gly residues" evidence="1">
    <location>
        <begin position="43"/>
        <end position="56"/>
    </location>
</feature>
<comment type="caution">
    <text evidence="2">The sequence shown here is derived from an EMBL/GenBank/DDBJ whole genome shotgun (WGS) entry which is preliminary data.</text>
</comment>
<feature type="region of interest" description="Disordered" evidence="1">
    <location>
        <begin position="1"/>
        <end position="139"/>
    </location>
</feature>
<dbReference type="AlphaFoldDB" id="A0A2W2FF68"/>
<gene>
    <name evidence="2" type="ORF">C1I95_22400</name>
</gene>
<proteinExistence type="predicted"/>
<dbReference type="Proteomes" id="UP000248924">
    <property type="component" value="Unassembled WGS sequence"/>
</dbReference>
<keyword evidence="3" id="KW-1185">Reference proteome</keyword>
<sequence>LTPDRPAGFALGPLGTPPAGHIPSPLDFPAEVVAGGAQAAGGHNTGGLPGAMGTGGMPFMPPMGGMGSPGGRDSEKERERTTWLAEEEDVWGTEPDVTAAVIGREDYQPETVGQPTRRPSATPRPGQPTYEPARGRGTR</sequence>
<evidence type="ECO:0000313" key="2">
    <source>
        <dbReference type="EMBL" id="PZG14114.1"/>
    </source>
</evidence>
<evidence type="ECO:0000256" key="1">
    <source>
        <dbReference type="SAM" id="MobiDB-lite"/>
    </source>
</evidence>
<reference evidence="2 3" key="1">
    <citation type="submission" date="2018-01" db="EMBL/GenBank/DDBJ databases">
        <title>Draft genome sequence of Jishengella sp. NA12.</title>
        <authorList>
            <person name="Sahin N."/>
            <person name="Ay H."/>
            <person name="Saygin H."/>
        </authorList>
    </citation>
    <scope>NUCLEOTIDE SEQUENCE [LARGE SCALE GENOMIC DNA]</scope>
    <source>
        <strain evidence="2 3">NA12</strain>
    </source>
</reference>
<organism evidence="2 3">
    <name type="scientific">Micromonospora craterilacus</name>
    <dbReference type="NCBI Taxonomy" id="1655439"/>
    <lineage>
        <taxon>Bacteria</taxon>
        <taxon>Bacillati</taxon>
        <taxon>Actinomycetota</taxon>
        <taxon>Actinomycetes</taxon>
        <taxon>Micromonosporales</taxon>
        <taxon>Micromonosporaceae</taxon>
        <taxon>Micromonospora</taxon>
    </lineage>
</organism>
<accession>A0A2W2FF68</accession>
<protein>
    <submittedName>
        <fullName evidence="2">Uncharacterized protein</fullName>
    </submittedName>
</protein>
<dbReference type="EMBL" id="POTY01000157">
    <property type="protein sequence ID" value="PZG14114.1"/>
    <property type="molecule type" value="Genomic_DNA"/>
</dbReference>
<evidence type="ECO:0000313" key="3">
    <source>
        <dbReference type="Proteomes" id="UP000248924"/>
    </source>
</evidence>
<feature type="non-terminal residue" evidence="2">
    <location>
        <position position="1"/>
    </location>
</feature>
<name>A0A2W2FF68_9ACTN</name>